<organism evidence="7 8">
    <name type="scientific">Dentiradicibacter hellwigii</name>
    <dbReference type="NCBI Taxonomy" id="3149053"/>
    <lineage>
        <taxon>Bacteria</taxon>
        <taxon>Pseudomonadati</taxon>
        <taxon>Pseudomonadota</taxon>
        <taxon>Betaproteobacteria</taxon>
        <taxon>Rhodocyclales</taxon>
        <taxon>Rhodocyclaceae</taxon>
        <taxon>Dentiradicibacter</taxon>
    </lineage>
</organism>
<dbReference type="EMBL" id="JBEUWX010000002">
    <property type="protein sequence ID" value="MFA9949696.1"/>
    <property type="molecule type" value="Genomic_DNA"/>
</dbReference>
<evidence type="ECO:0000259" key="6">
    <source>
        <dbReference type="Pfam" id="PF06305"/>
    </source>
</evidence>
<dbReference type="InterPro" id="IPR010445">
    <property type="entry name" value="LapA_dom"/>
</dbReference>
<feature type="transmembrane region" description="Helical" evidence="5">
    <location>
        <begin position="44"/>
        <end position="64"/>
    </location>
</feature>
<keyword evidence="2 5" id="KW-0812">Transmembrane</keyword>
<name>A0ABV4UEB7_9RHOO</name>
<comment type="caution">
    <text evidence="7">The sequence shown here is derived from an EMBL/GenBank/DDBJ whole genome shotgun (WGS) entry which is preliminary data.</text>
</comment>
<evidence type="ECO:0000256" key="3">
    <source>
        <dbReference type="ARBA" id="ARBA00022989"/>
    </source>
</evidence>
<keyword evidence="4 5" id="KW-0472">Membrane</keyword>
<evidence type="ECO:0000256" key="2">
    <source>
        <dbReference type="ARBA" id="ARBA00022692"/>
    </source>
</evidence>
<dbReference type="Proteomes" id="UP001574673">
    <property type="component" value="Unassembled WGS sequence"/>
</dbReference>
<proteinExistence type="predicted"/>
<evidence type="ECO:0000256" key="4">
    <source>
        <dbReference type="ARBA" id="ARBA00023136"/>
    </source>
</evidence>
<reference evidence="8" key="1">
    <citation type="submission" date="2024-06" db="EMBL/GenBank/DDBJ databases">
        <title>Radixoralia hellwigii gen. nov., sp nov., isolated from a root canal in the human oral cavity.</title>
        <authorList>
            <person name="Bartsch S."/>
            <person name="Wittmer A."/>
            <person name="Schulz A.-K."/>
            <person name="Neumann-Schaal M."/>
            <person name="Wolf J."/>
            <person name="Gronow S."/>
            <person name="Tennert C."/>
            <person name="Haecker G."/>
            <person name="Cieplik F."/>
            <person name="Al-Ahmad A."/>
        </authorList>
    </citation>
    <scope>NUCLEOTIDE SEQUENCE [LARGE SCALE GENOMIC DNA]</scope>
    <source>
        <strain evidence="8">Wk13</strain>
    </source>
</reference>
<evidence type="ECO:0000313" key="8">
    <source>
        <dbReference type="Proteomes" id="UP001574673"/>
    </source>
</evidence>
<dbReference type="RefSeq" id="WP_418890806.1">
    <property type="nucleotide sequence ID" value="NZ_JBEUWX010000002.1"/>
</dbReference>
<gene>
    <name evidence="7" type="ORF">ABCS64_05030</name>
</gene>
<protein>
    <submittedName>
        <fullName evidence="7">LapA family protein</fullName>
    </submittedName>
</protein>
<evidence type="ECO:0000256" key="1">
    <source>
        <dbReference type="ARBA" id="ARBA00022475"/>
    </source>
</evidence>
<keyword evidence="1" id="KW-1003">Cell membrane</keyword>
<evidence type="ECO:0000313" key="7">
    <source>
        <dbReference type="EMBL" id="MFA9949696.1"/>
    </source>
</evidence>
<accession>A0ABV4UEB7</accession>
<keyword evidence="8" id="KW-1185">Reference proteome</keyword>
<feature type="domain" description="Lipopolysaccharide assembly protein A" evidence="6">
    <location>
        <begin position="31"/>
        <end position="86"/>
    </location>
</feature>
<feature type="transmembrane region" description="Helical" evidence="5">
    <location>
        <begin position="7"/>
        <end position="24"/>
    </location>
</feature>
<sequence>MQRLVNWFVWLIVAALVALSIINWETLAIPARLDLLLFSIDAPLGLVLVGALGILTVLFFLATLHNQIGALRETNRLNKEINRLQALVDQSQLSMVDTMRAELKDEFAALHRRFDLLPEVSKTLSQPPETHTPPTAPAEKTVVVDYI</sequence>
<dbReference type="Pfam" id="PF06305">
    <property type="entry name" value="LapA_dom"/>
    <property type="match status" value="1"/>
</dbReference>
<keyword evidence="3 5" id="KW-1133">Transmembrane helix</keyword>
<evidence type="ECO:0000256" key="5">
    <source>
        <dbReference type="SAM" id="Phobius"/>
    </source>
</evidence>